<reference evidence="2 3" key="1">
    <citation type="submission" date="2017-07" db="EMBL/GenBank/DDBJ databases">
        <authorList>
            <person name="Talla V."/>
            <person name="Backstrom N."/>
        </authorList>
    </citation>
    <scope>NUCLEOTIDE SEQUENCE [LARGE SCALE GENOMIC DNA]</scope>
</reference>
<evidence type="ECO:0000256" key="1">
    <source>
        <dbReference type="SAM" id="MobiDB-lite"/>
    </source>
</evidence>
<protein>
    <submittedName>
        <fullName evidence="2">Uncharacterized protein</fullName>
    </submittedName>
</protein>
<name>A0A5E4PRF6_9NEOP</name>
<evidence type="ECO:0000313" key="3">
    <source>
        <dbReference type="Proteomes" id="UP000324832"/>
    </source>
</evidence>
<keyword evidence="3" id="KW-1185">Reference proteome</keyword>
<dbReference type="AlphaFoldDB" id="A0A5E4PRF6"/>
<accession>A0A5E4PRF6</accession>
<evidence type="ECO:0000313" key="2">
    <source>
        <dbReference type="EMBL" id="VVC87461.1"/>
    </source>
</evidence>
<sequence length="149" mass="16896">MIANEFHYALSGKQLSCRRRGRSGSCVLAPRRLRSFPLYTSSPLRRSERRASRRARHLTRLGGVATTDIRPTLPKLRSSCRHGQSPVCHRSRRGGEYTTGGETRHHASQPWVSTVDRRRSHAITYFIVRANSTMMRATRAIAITTPPIM</sequence>
<proteinExistence type="predicted"/>
<organism evidence="2 3">
    <name type="scientific">Leptidea sinapis</name>
    <dbReference type="NCBI Taxonomy" id="189913"/>
    <lineage>
        <taxon>Eukaryota</taxon>
        <taxon>Metazoa</taxon>
        <taxon>Ecdysozoa</taxon>
        <taxon>Arthropoda</taxon>
        <taxon>Hexapoda</taxon>
        <taxon>Insecta</taxon>
        <taxon>Pterygota</taxon>
        <taxon>Neoptera</taxon>
        <taxon>Endopterygota</taxon>
        <taxon>Lepidoptera</taxon>
        <taxon>Glossata</taxon>
        <taxon>Ditrysia</taxon>
        <taxon>Papilionoidea</taxon>
        <taxon>Pieridae</taxon>
        <taxon>Dismorphiinae</taxon>
        <taxon>Leptidea</taxon>
    </lineage>
</organism>
<dbReference type="Proteomes" id="UP000324832">
    <property type="component" value="Unassembled WGS sequence"/>
</dbReference>
<dbReference type="EMBL" id="FZQP02000116">
    <property type="protein sequence ID" value="VVC87461.1"/>
    <property type="molecule type" value="Genomic_DNA"/>
</dbReference>
<feature type="region of interest" description="Disordered" evidence="1">
    <location>
        <begin position="77"/>
        <end position="108"/>
    </location>
</feature>
<gene>
    <name evidence="2" type="ORF">LSINAPIS_LOCUS1056</name>
</gene>